<sequence>MSNECQTLPEDTAPKPTCNYGDKAPSIRRLLAWFTKNEGYLSPDVGIVHDERSGFHVRATGQLGSPIIVRCPLKLTISHLNLDHSQSVIPHIDSPLQRCLGEIPDKTLTYLLLIEQKCLAEEGKSAWQPYFECLPTKDEMTTTLWFEEKDMEYLEGTDLYQATREKMTELVKEYEDTVAALTRLGIKPERDKLSYELYLWAVTIMSSRSFVSTYMLPELKTFPILFPVIDILNHTTEAKVDWTFQDGSFTVAVVEQESICPGDQIFNNYAPKQNGELLLGYGFAILNNPIEQFAIKLRLPPDLIEVAKELGFYESKNVPFGMPKSLLDGDPNKEQHFLRLRGHVFGRYENEIPWLRGIAPWIVHSAFVAVCMQLGHTPHDIDLYKPAGIAVLQVLLQLHKAVKLKGLLLHPTPRKQTEALSVKHQYAMIYRDGQAKIIHHIRRELEAVITSLR</sequence>
<reference evidence="1" key="1">
    <citation type="journal article" date="2020" name="Stud. Mycol.">
        <title>101 Dothideomycetes genomes: a test case for predicting lifestyles and emergence of pathogens.</title>
        <authorList>
            <person name="Haridas S."/>
            <person name="Albert R."/>
            <person name="Binder M."/>
            <person name="Bloem J."/>
            <person name="Labutti K."/>
            <person name="Salamov A."/>
            <person name="Andreopoulos B."/>
            <person name="Baker S."/>
            <person name="Barry K."/>
            <person name="Bills G."/>
            <person name="Bluhm B."/>
            <person name="Cannon C."/>
            <person name="Castanera R."/>
            <person name="Culley D."/>
            <person name="Daum C."/>
            <person name="Ezra D."/>
            <person name="Gonzalez J."/>
            <person name="Henrissat B."/>
            <person name="Kuo A."/>
            <person name="Liang C."/>
            <person name="Lipzen A."/>
            <person name="Lutzoni F."/>
            <person name="Magnuson J."/>
            <person name="Mondo S."/>
            <person name="Nolan M."/>
            <person name="Ohm R."/>
            <person name="Pangilinan J."/>
            <person name="Park H.-J."/>
            <person name="Ramirez L."/>
            <person name="Alfaro M."/>
            <person name="Sun H."/>
            <person name="Tritt A."/>
            <person name="Yoshinaga Y."/>
            <person name="Zwiers L.-H."/>
            <person name="Turgeon B."/>
            <person name="Goodwin S."/>
            <person name="Spatafora J."/>
            <person name="Crous P."/>
            <person name="Grigoriev I."/>
        </authorList>
    </citation>
    <scope>NUCLEOTIDE SEQUENCE</scope>
    <source>
        <strain evidence="1">CBS 675.92</strain>
    </source>
</reference>
<evidence type="ECO:0000313" key="2">
    <source>
        <dbReference type="Proteomes" id="UP000800035"/>
    </source>
</evidence>
<organism evidence="1 2">
    <name type="scientific">Byssothecium circinans</name>
    <dbReference type="NCBI Taxonomy" id="147558"/>
    <lineage>
        <taxon>Eukaryota</taxon>
        <taxon>Fungi</taxon>
        <taxon>Dikarya</taxon>
        <taxon>Ascomycota</taxon>
        <taxon>Pezizomycotina</taxon>
        <taxon>Dothideomycetes</taxon>
        <taxon>Pleosporomycetidae</taxon>
        <taxon>Pleosporales</taxon>
        <taxon>Massarineae</taxon>
        <taxon>Massarinaceae</taxon>
        <taxon>Byssothecium</taxon>
    </lineage>
</organism>
<protein>
    <submittedName>
        <fullName evidence="1">SET domain-containing protein</fullName>
    </submittedName>
</protein>
<dbReference type="Gene3D" id="3.90.1410.10">
    <property type="entry name" value="set domain protein methyltransferase, domain 1"/>
    <property type="match status" value="1"/>
</dbReference>
<accession>A0A6A5TGT4</accession>
<keyword evidence="2" id="KW-1185">Reference proteome</keyword>
<dbReference type="Proteomes" id="UP000800035">
    <property type="component" value="Unassembled WGS sequence"/>
</dbReference>
<dbReference type="AlphaFoldDB" id="A0A6A5TGT4"/>
<gene>
    <name evidence="1" type="ORF">CC80DRAFT_425655</name>
</gene>
<dbReference type="OrthoDB" id="42889at2759"/>
<dbReference type="EMBL" id="ML977021">
    <property type="protein sequence ID" value="KAF1950969.1"/>
    <property type="molecule type" value="Genomic_DNA"/>
</dbReference>
<dbReference type="GO" id="GO:0016279">
    <property type="term" value="F:protein-lysine N-methyltransferase activity"/>
    <property type="evidence" value="ECO:0007669"/>
    <property type="project" value="UniProtKB-ARBA"/>
</dbReference>
<feature type="non-terminal residue" evidence="1">
    <location>
        <position position="453"/>
    </location>
</feature>
<dbReference type="InterPro" id="IPR050600">
    <property type="entry name" value="SETD3_SETD6_MTase"/>
</dbReference>
<dbReference type="SUPFAM" id="SSF82199">
    <property type="entry name" value="SET domain"/>
    <property type="match status" value="1"/>
</dbReference>
<evidence type="ECO:0000313" key="1">
    <source>
        <dbReference type="EMBL" id="KAF1950969.1"/>
    </source>
</evidence>
<name>A0A6A5TGT4_9PLEO</name>
<dbReference type="PANTHER" id="PTHR13271">
    <property type="entry name" value="UNCHARACTERIZED PUTATIVE METHYLTRANSFERASE"/>
    <property type="match status" value="1"/>
</dbReference>
<dbReference type="InterPro" id="IPR046341">
    <property type="entry name" value="SET_dom_sf"/>
</dbReference>
<dbReference type="PANTHER" id="PTHR13271:SF137">
    <property type="entry name" value="SET DOMAIN-CONTAINING PROTEIN"/>
    <property type="match status" value="1"/>
</dbReference>
<proteinExistence type="predicted"/>